<feature type="repeat" description="ANK" evidence="3">
    <location>
        <begin position="32"/>
        <end position="64"/>
    </location>
</feature>
<keyword evidence="7" id="KW-1185">Reference proteome</keyword>
<accession>A0A6J2UK59</accession>
<dbReference type="InterPro" id="IPR001660">
    <property type="entry name" value="SAM"/>
</dbReference>
<dbReference type="Pfam" id="PF12796">
    <property type="entry name" value="Ank_2"/>
    <property type="match status" value="1"/>
</dbReference>
<dbReference type="SMART" id="SM00248">
    <property type="entry name" value="ANK"/>
    <property type="match status" value="4"/>
</dbReference>
<feature type="repeat" description="ANK" evidence="3">
    <location>
        <begin position="65"/>
        <end position="97"/>
    </location>
</feature>
<dbReference type="GeneID" id="115634804"/>
<dbReference type="RefSeq" id="XP_030388574.1">
    <property type="nucleotide sequence ID" value="XM_030532714.1"/>
</dbReference>
<feature type="compositionally biased region" description="Low complexity" evidence="5">
    <location>
        <begin position="420"/>
        <end position="432"/>
    </location>
</feature>
<dbReference type="PANTHER" id="PTHR24201">
    <property type="entry name" value="ANK_REP_REGION DOMAIN-CONTAINING PROTEIN"/>
    <property type="match status" value="1"/>
</dbReference>
<dbReference type="InterPro" id="IPR002110">
    <property type="entry name" value="Ankyrin_rpt"/>
</dbReference>
<dbReference type="InterPro" id="IPR050776">
    <property type="entry name" value="Ank_Repeat/CDKN_Inhibitor"/>
</dbReference>
<evidence type="ECO:0000256" key="2">
    <source>
        <dbReference type="ARBA" id="ARBA00023043"/>
    </source>
</evidence>
<dbReference type="OrthoDB" id="76949at2759"/>
<evidence type="ECO:0000256" key="1">
    <source>
        <dbReference type="ARBA" id="ARBA00022737"/>
    </source>
</evidence>
<proteinExistence type="predicted"/>
<dbReference type="FunFam" id="1.25.40.20:FF:000074">
    <property type="entry name" value="Usher syndrome type-1G protein isoform X1"/>
    <property type="match status" value="1"/>
</dbReference>
<dbReference type="CDD" id="cd09517">
    <property type="entry name" value="SAM_USH1G_HARP"/>
    <property type="match status" value="1"/>
</dbReference>
<evidence type="ECO:0000256" key="4">
    <source>
        <dbReference type="SAM" id="Coils"/>
    </source>
</evidence>
<name>A0A6J2UK59_DROLE</name>
<keyword evidence="4" id="KW-0175">Coiled coil</keyword>
<dbReference type="SUPFAM" id="SSF48403">
    <property type="entry name" value="Ankyrin repeat"/>
    <property type="match status" value="1"/>
</dbReference>
<dbReference type="Proteomes" id="UP000504634">
    <property type="component" value="Unplaced"/>
</dbReference>
<dbReference type="Pfam" id="PF00536">
    <property type="entry name" value="SAM_1"/>
    <property type="match status" value="1"/>
</dbReference>
<sequence length="546" mass="59732">MSSDRFHKAAKDGLLDVLKEATRKDTNAKDDDAMTPVMWAAFEGRLDALRLLCGRGGDPDKCDQFGNSALHLAAAKGHLHCVDFLVKFGVNIYALDIDKHTAKDLAAINNRDEILRYLDTAAAQFEATEKKKSKALKELAEKNCEKRVREYMKRQQLQQQRQEHEYCDLKPPNISTYGISKSSNMLSTLKQKIWSSQGNLNKTPREQLPAPAKSGARFSDLVGAGGNGGTSSSGGSTIASRSGACGMHKMQQQLQKPQHGKACPHASDNGAFKVRETEADGKRTITSLTGLQRDSEVLYVGTFSSTEDGNGKRGKISDVFEVEETCSDSERNGGRIGYNTSLARSFSQPDILGDSRETGELNEDLTLQRPVGLFDRPTMLGSIAFRRSVTAALSQLHTDSTDTISTSTAATARLRNTMVGRGSSSGSNNTNSHNKTRSGAGKARLYLNLSDDTDSEDGNDVYSDDDEDDQESSGGALQRFLAVWALEEYLPVFQKQEIDLDTLMLLTEADLKTLALPLGPFRKLTYAIQERRNALANPGPMLDSRL</sequence>
<feature type="coiled-coil region" evidence="4">
    <location>
        <begin position="118"/>
        <end position="145"/>
    </location>
</feature>
<feature type="domain" description="SAM" evidence="6">
    <location>
        <begin position="477"/>
        <end position="530"/>
    </location>
</feature>
<dbReference type="AlphaFoldDB" id="A0A6J2UK59"/>
<dbReference type="Gene3D" id="1.10.150.50">
    <property type="entry name" value="Transcription Factor, Ets-1"/>
    <property type="match status" value="1"/>
</dbReference>
<feature type="region of interest" description="Disordered" evidence="5">
    <location>
        <begin position="418"/>
        <end position="472"/>
    </location>
</feature>
<dbReference type="PROSITE" id="PS50088">
    <property type="entry name" value="ANK_REPEAT"/>
    <property type="match status" value="2"/>
</dbReference>
<feature type="compositionally biased region" description="Acidic residues" evidence="5">
    <location>
        <begin position="451"/>
        <end position="471"/>
    </location>
</feature>
<dbReference type="RefSeq" id="XP_030388575.1">
    <property type="nucleotide sequence ID" value="XM_030532715.1"/>
</dbReference>
<dbReference type="CTD" id="36427"/>
<dbReference type="InterPro" id="IPR036770">
    <property type="entry name" value="Ankyrin_rpt-contain_sf"/>
</dbReference>
<evidence type="ECO:0000313" key="8">
    <source>
        <dbReference type="RefSeq" id="XP_030388574.1"/>
    </source>
</evidence>
<protein>
    <submittedName>
        <fullName evidence="8 9">Usher syndrome type-1G protein homolog</fullName>
    </submittedName>
</protein>
<dbReference type="InterPro" id="IPR013761">
    <property type="entry name" value="SAM/pointed_sf"/>
</dbReference>
<dbReference type="Gene3D" id="1.25.40.20">
    <property type="entry name" value="Ankyrin repeat-containing domain"/>
    <property type="match status" value="1"/>
</dbReference>
<gene>
    <name evidence="8 9" type="primary">LOC115634804</name>
</gene>
<evidence type="ECO:0000256" key="3">
    <source>
        <dbReference type="PROSITE-ProRule" id="PRU00023"/>
    </source>
</evidence>
<dbReference type="SUPFAM" id="SSF47769">
    <property type="entry name" value="SAM/Pointed domain"/>
    <property type="match status" value="1"/>
</dbReference>
<evidence type="ECO:0000313" key="7">
    <source>
        <dbReference type="Proteomes" id="UP000504634"/>
    </source>
</evidence>
<dbReference type="PROSITE" id="PS50297">
    <property type="entry name" value="ANK_REP_REGION"/>
    <property type="match status" value="1"/>
</dbReference>
<reference evidence="8 9" key="1">
    <citation type="submission" date="2025-04" db="UniProtKB">
        <authorList>
            <consortium name="RefSeq"/>
        </authorList>
    </citation>
    <scope>IDENTIFICATION</scope>
    <source>
        <strain evidence="8 9">11010-0011.00</strain>
        <tissue evidence="8 9">Whole body</tissue>
    </source>
</reference>
<organism evidence="7 9">
    <name type="scientific">Drosophila lebanonensis</name>
    <name type="common">Fruit fly</name>
    <name type="synonym">Scaptodrosophila lebanonensis</name>
    <dbReference type="NCBI Taxonomy" id="7225"/>
    <lineage>
        <taxon>Eukaryota</taxon>
        <taxon>Metazoa</taxon>
        <taxon>Ecdysozoa</taxon>
        <taxon>Arthropoda</taxon>
        <taxon>Hexapoda</taxon>
        <taxon>Insecta</taxon>
        <taxon>Pterygota</taxon>
        <taxon>Neoptera</taxon>
        <taxon>Endopterygota</taxon>
        <taxon>Diptera</taxon>
        <taxon>Brachycera</taxon>
        <taxon>Muscomorpha</taxon>
        <taxon>Ephydroidea</taxon>
        <taxon>Drosophilidae</taxon>
        <taxon>Scaptodrosophila</taxon>
    </lineage>
</organism>
<evidence type="ECO:0000313" key="9">
    <source>
        <dbReference type="RefSeq" id="XP_030388575.1"/>
    </source>
</evidence>
<evidence type="ECO:0000259" key="6">
    <source>
        <dbReference type="Pfam" id="PF00536"/>
    </source>
</evidence>
<evidence type="ECO:0000256" key="5">
    <source>
        <dbReference type="SAM" id="MobiDB-lite"/>
    </source>
</evidence>
<dbReference type="PANTHER" id="PTHR24201:SF15">
    <property type="entry name" value="ANKYRIN REPEAT DOMAIN-CONTAINING PROTEIN 66"/>
    <property type="match status" value="1"/>
</dbReference>
<keyword evidence="2 3" id="KW-0040">ANK repeat</keyword>
<keyword evidence="1" id="KW-0677">Repeat</keyword>